<sequence>MKHLRWGFGFSRNWYNIPEFANWLEESPLPGYAFCNVCRKDLQPGKSELLKHCATNKHKRKISAIGNGTKDDPLNHRIIDLRSDTVTVPNREMREAMKNAVVGDSSYDEDPTVIVLTHCWSRGSLVIMGDQSHMYRASQGSLSEIGNVSQRVVRNLPDGTFDLDDLKNILLSHSPNWPTTTLVCVENTHTRMGGKAVPLQWIENLSQQCGEYGIPIHLDGARLINASAALGISPSRFTRYCSSATFCLNKGLGAPGGCVITGNSDYIE</sequence>
<dbReference type="GO" id="GO:0006545">
    <property type="term" value="P:glycine biosynthetic process"/>
    <property type="evidence" value="ECO:0007669"/>
    <property type="project" value="TreeGrafter"/>
</dbReference>
<name>A0A5N5SPT6_9CRUS</name>
<dbReference type="Pfam" id="PF01212">
    <property type="entry name" value="Beta_elim_lyase"/>
    <property type="match status" value="1"/>
</dbReference>
<dbReference type="Proteomes" id="UP000326759">
    <property type="component" value="Unassembled WGS sequence"/>
</dbReference>
<organism evidence="5 6">
    <name type="scientific">Armadillidium nasatum</name>
    <dbReference type="NCBI Taxonomy" id="96803"/>
    <lineage>
        <taxon>Eukaryota</taxon>
        <taxon>Metazoa</taxon>
        <taxon>Ecdysozoa</taxon>
        <taxon>Arthropoda</taxon>
        <taxon>Crustacea</taxon>
        <taxon>Multicrustacea</taxon>
        <taxon>Malacostraca</taxon>
        <taxon>Eumalacostraca</taxon>
        <taxon>Peracarida</taxon>
        <taxon>Isopoda</taxon>
        <taxon>Oniscidea</taxon>
        <taxon>Crinocheta</taxon>
        <taxon>Armadillidiidae</taxon>
        <taxon>Armadillidium</taxon>
    </lineage>
</organism>
<evidence type="ECO:0000256" key="2">
    <source>
        <dbReference type="ARBA" id="ARBA00006966"/>
    </source>
</evidence>
<evidence type="ECO:0000313" key="5">
    <source>
        <dbReference type="EMBL" id="KAB7495977.1"/>
    </source>
</evidence>
<dbReference type="GO" id="GO:0006567">
    <property type="term" value="P:L-threonine catabolic process"/>
    <property type="evidence" value="ECO:0007669"/>
    <property type="project" value="TreeGrafter"/>
</dbReference>
<dbReference type="Gene3D" id="3.40.640.10">
    <property type="entry name" value="Type I PLP-dependent aspartate aminotransferase-like (Major domain)"/>
    <property type="match status" value="2"/>
</dbReference>
<reference evidence="5 6" key="1">
    <citation type="journal article" date="2019" name="PLoS Biol.">
        <title>Sex chromosomes control vertical transmission of feminizing Wolbachia symbionts in an isopod.</title>
        <authorList>
            <person name="Becking T."/>
            <person name="Chebbi M.A."/>
            <person name="Giraud I."/>
            <person name="Moumen B."/>
            <person name="Laverre T."/>
            <person name="Caubet Y."/>
            <person name="Peccoud J."/>
            <person name="Gilbert C."/>
            <person name="Cordaux R."/>
        </authorList>
    </citation>
    <scope>NUCLEOTIDE SEQUENCE [LARGE SCALE GENOMIC DNA]</scope>
    <source>
        <strain evidence="5">ANa2</strain>
        <tissue evidence="5">Whole body excluding digestive tract and cuticle</tissue>
    </source>
</reference>
<dbReference type="EMBL" id="SEYY01021898">
    <property type="protein sequence ID" value="KAB7495977.1"/>
    <property type="molecule type" value="Genomic_DNA"/>
</dbReference>
<dbReference type="PANTHER" id="PTHR48097:SF9">
    <property type="entry name" value="L-THREONINE ALDOLASE"/>
    <property type="match status" value="1"/>
</dbReference>
<dbReference type="SUPFAM" id="SSF53383">
    <property type="entry name" value="PLP-dependent transferases"/>
    <property type="match status" value="1"/>
</dbReference>
<dbReference type="AlphaFoldDB" id="A0A5N5SPT6"/>
<keyword evidence="6" id="KW-1185">Reference proteome</keyword>
<comment type="caution">
    <text evidence="5">The sequence shown here is derived from an EMBL/GenBank/DDBJ whole genome shotgun (WGS) entry which is preliminary data.</text>
</comment>
<feature type="domain" description="Aromatic amino acid beta-eliminating lyase/threonine aldolase" evidence="4">
    <location>
        <begin position="113"/>
        <end position="268"/>
    </location>
</feature>
<evidence type="ECO:0000256" key="1">
    <source>
        <dbReference type="ARBA" id="ARBA00001933"/>
    </source>
</evidence>
<dbReference type="InterPro" id="IPR015421">
    <property type="entry name" value="PyrdxlP-dep_Trfase_major"/>
</dbReference>
<evidence type="ECO:0000256" key="3">
    <source>
        <dbReference type="ARBA" id="ARBA00022898"/>
    </source>
</evidence>
<comment type="cofactor">
    <cofactor evidence="1">
        <name>pyridoxal 5'-phosphate</name>
        <dbReference type="ChEBI" id="CHEBI:597326"/>
    </cofactor>
</comment>
<evidence type="ECO:0000313" key="6">
    <source>
        <dbReference type="Proteomes" id="UP000326759"/>
    </source>
</evidence>
<proteinExistence type="inferred from homology"/>
<dbReference type="InterPro" id="IPR001597">
    <property type="entry name" value="ArAA_b-elim_lyase/Thr_aldolase"/>
</dbReference>
<evidence type="ECO:0000259" key="4">
    <source>
        <dbReference type="Pfam" id="PF01212"/>
    </source>
</evidence>
<dbReference type="PANTHER" id="PTHR48097">
    <property type="entry name" value="L-THREONINE ALDOLASE-RELATED"/>
    <property type="match status" value="1"/>
</dbReference>
<accession>A0A5N5SPT6</accession>
<comment type="similarity">
    <text evidence="2">Belongs to the threonine aldolase family.</text>
</comment>
<feature type="non-terminal residue" evidence="5">
    <location>
        <position position="268"/>
    </location>
</feature>
<gene>
    <name evidence="5" type="ORF">Anas_08158</name>
</gene>
<keyword evidence="3" id="KW-0663">Pyridoxal phosphate</keyword>
<dbReference type="GO" id="GO:0005829">
    <property type="term" value="C:cytosol"/>
    <property type="evidence" value="ECO:0007669"/>
    <property type="project" value="TreeGrafter"/>
</dbReference>
<protein>
    <recommendedName>
        <fullName evidence="4">Aromatic amino acid beta-eliminating lyase/threonine aldolase domain-containing protein</fullName>
    </recommendedName>
</protein>
<dbReference type="InterPro" id="IPR015424">
    <property type="entry name" value="PyrdxlP-dep_Trfase"/>
</dbReference>
<dbReference type="OrthoDB" id="10261951at2759"/>
<dbReference type="GO" id="GO:0008732">
    <property type="term" value="F:L-allo-threonine aldolase activity"/>
    <property type="evidence" value="ECO:0007669"/>
    <property type="project" value="TreeGrafter"/>
</dbReference>